<gene>
    <name evidence="2" type="ORF">EXN75_08840</name>
</gene>
<feature type="transmembrane region" description="Helical" evidence="1">
    <location>
        <begin position="87"/>
        <end position="110"/>
    </location>
</feature>
<dbReference type="AlphaFoldDB" id="A0A4Y8VJD0"/>
<feature type="transmembrane region" description="Helical" evidence="1">
    <location>
        <begin position="320"/>
        <end position="341"/>
    </location>
</feature>
<accession>A0A4Y8VJD0</accession>
<evidence type="ECO:0008006" key="4">
    <source>
        <dbReference type="Google" id="ProtNLM"/>
    </source>
</evidence>
<feature type="transmembrane region" description="Helical" evidence="1">
    <location>
        <begin position="130"/>
        <end position="150"/>
    </location>
</feature>
<dbReference type="EMBL" id="SGVY01000020">
    <property type="protein sequence ID" value="TFH80528.1"/>
    <property type="molecule type" value="Genomic_DNA"/>
</dbReference>
<keyword evidence="1" id="KW-0472">Membrane</keyword>
<evidence type="ECO:0000256" key="1">
    <source>
        <dbReference type="SAM" id="Phobius"/>
    </source>
</evidence>
<feature type="transmembrane region" description="Helical" evidence="1">
    <location>
        <begin position="297"/>
        <end position="314"/>
    </location>
</feature>
<feature type="transmembrane region" description="Helical" evidence="1">
    <location>
        <begin position="7"/>
        <end position="27"/>
    </location>
</feature>
<feature type="transmembrane region" description="Helical" evidence="1">
    <location>
        <begin position="239"/>
        <end position="262"/>
    </location>
</feature>
<keyword evidence="1" id="KW-1133">Transmembrane helix</keyword>
<reference evidence="2 3" key="1">
    <citation type="submission" date="2019-02" db="EMBL/GenBank/DDBJ databases">
        <title>Draft Genome Sequence of the Prevotella sp. BCRC 81118, Isolated from Human Feces.</title>
        <authorList>
            <person name="Huang C.-H."/>
        </authorList>
    </citation>
    <scope>NUCLEOTIDE SEQUENCE [LARGE SCALE GENOMIC DNA]</scope>
    <source>
        <strain evidence="2 3">BCRC 81118</strain>
    </source>
</reference>
<keyword evidence="1" id="KW-0812">Transmembrane</keyword>
<dbReference type="Proteomes" id="UP000297872">
    <property type="component" value="Unassembled WGS sequence"/>
</dbReference>
<protein>
    <recommendedName>
        <fullName evidence="4">Glycosyltransferase RgtA/B/C/D-like domain-containing protein</fullName>
    </recommendedName>
</protein>
<feature type="transmembrane region" description="Helical" evidence="1">
    <location>
        <begin position="197"/>
        <end position="218"/>
    </location>
</feature>
<dbReference type="RefSeq" id="WP_134843522.1">
    <property type="nucleotide sequence ID" value="NZ_SGVY01000020.1"/>
</dbReference>
<organism evidence="2 3">
    <name type="scientific">Segatella hominis</name>
    <dbReference type="NCBI Taxonomy" id="2518605"/>
    <lineage>
        <taxon>Bacteria</taxon>
        <taxon>Pseudomonadati</taxon>
        <taxon>Bacteroidota</taxon>
        <taxon>Bacteroidia</taxon>
        <taxon>Bacteroidales</taxon>
        <taxon>Prevotellaceae</taxon>
        <taxon>Segatella</taxon>
    </lineage>
</organism>
<comment type="caution">
    <text evidence="2">The sequence shown here is derived from an EMBL/GenBank/DDBJ whole genome shotgun (WGS) entry which is preliminary data.</text>
</comment>
<keyword evidence="3" id="KW-1185">Reference proteome</keyword>
<dbReference type="GeneID" id="302995392"/>
<feature type="transmembrane region" description="Helical" evidence="1">
    <location>
        <begin position="268"/>
        <end position="285"/>
    </location>
</feature>
<dbReference type="OrthoDB" id="1100405at2"/>
<name>A0A4Y8VJD0_9BACT</name>
<feature type="transmembrane region" description="Helical" evidence="1">
    <location>
        <begin position="157"/>
        <end position="185"/>
    </location>
</feature>
<evidence type="ECO:0000313" key="2">
    <source>
        <dbReference type="EMBL" id="TFH80528.1"/>
    </source>
</evidence>
<proteinExistence type="predicted"/>
<sequence>MSFFKKYRFQIICSLFLIWAAVGVWPLSCYESDSMHIIAGCNNYIAGGGDLLPPNYSYEYNMQPLVTVLVVGLKYLFSFLSCEQIYCLLTAIAALFFAGGCFFFGNKVIGLNKEYMLLSLILIPETYACAYYPNSTTLAASLFIWGLLFLKETRWLLAGLLFCIAPLFRVDVVIVYPTIFALFIYQGYNWKKAMTISVIYALAVITFVCLGCWLMKANPIESLASYNSMNNNLVFTPEVKFAVFTFYTALGVLLLPLGVVNIVKTKHYKLLFLCLLPILLLHYMFRNTGCATKHYLYLLPFVAVIYSIGLRVILNLKSNFLKYGIYCGILFFLIFSIRIDFPDRPWRNEKKSEAHIGPFVLLAENRNSVYRPQFGIGAGQLIPTEDEFMLASGNLFYPFYIYSHKQRKESYRREAYELLKGKSYNLLLLSWSECSWFVNLLMEDGWIMRRNKHQHGDSFGKLIKDHRNIDCYFTLEIEKKDSAGLLRVLSRHRNDGTICIVAEVENINYLLEKAARQGKIKRLGERCYELN</sequence>
<evidence type="ECO:0000313" key="3">
    <source>
        <dbReference type="Proteomes" id="UP000297872"/>
    </source>
</evidence>